<evidence type="ECO:0008006" key="3">
    <source>
        <dbReference type="Google" id="ProtNLM"/>
    </source>
</evidence>
<evidence type="ECO:0000313" key="1">
    <source>
        <dbReference type="EMBL" id="KAJ7731610.1"/>
    </source>
</evidence>
<protein>
    <recommendedName>
        <fullName evidence="3">F-box domain-containing protein</fullName>
    </recommendedName>
</protein>
<dbReference type="SUPFAM" id="SSF52047">
    <property type="entry name" value="RNI-like"/>
    <property type="match status" value="1"/>
</dbReference>
<reference evidence="1" key="1">
    <citation type="submission" date="2023-03" db="EMBL/GenBank/DDBJ databases">
        <title>Massive genome expansion in bonnet fungi (Mycena s.s.) driven by repeated elements and novel gene families across ecological guilds.</title>
        <authorList>
            <consortium name="Lawrence Berkeley National Laboratory"/>
            <person name="Harder C.B."/>
            <person name="Miyauchi S."/>
            <person name="Viragh M."/>
            <person name="Kuo A."/>
            <person name="Thoen E."/>
            <person name="Andreopoulos B."/>
            <person name="Lu D."/>
            <person name="Skrede I."/>
            <person name="Drula E."/>
            <person name="Henrissat B."/>
            <person name="Morin E."/>
            <person name="Kohler A."/>
            <person name="Barry K."/>
            <person name="LaButti K."/>
            <person name="Morin E."/>
            <person name="Salamov A."/>
            <person name="Lipzen A."/>
            <person name="Mereny Z."/>
            <person name="Hegedus B."/>
            <person name="Baldrian P."/>
            <person name="Stursova M."/>
            <person name="Weitz H."/>
            <person name="Taylor A."/>
            <person name="Grigoriev I.V."/>
            <person name="Nagy L.G."/>
            <person name="Martin F."/>
            <person name="Kauserud H."/>
        </authorList>
    </citation>
    <scope>NUCLEOTIDE SEQUENCE</scope>
    <source>
        <strain evidence="1">CBHHK182m</strain>
    </source>
</reference>
<dbReference type="AlphaFoldDB" id="A0AAD7HZ32"/>
<dbReference type="Gene3D" id="3.80.10.10">
    <property type="entry name" value="Ribonuclease Inhibitor"/>
    <property type="match status" value="1"/>
</dbReference>
<name>A0AAD7HZ32_9AGAR</name>
<dbReference type="EMBL" id="JARKIB010000151">
    <property type="protein sequence ID" value="KAJ7731610.1"/>
    <property type="molecule type" value="Genomic_DNA"/>
</dbReference>
<dbReference type="InterPro" id="IPR032675">
    <property type="entry name" value="LRR_dom_sf"/>
</dbReference>
<sequence length="558" mass="62968">MAAPVAVPNDTALEARNADPVARDVSLISLHVLHMVLLQIYPDQTQEPSGDETQALARLARTCKTFSEPALDTLWSFQGTVFNVFKCMPGDIWTLNWTLRRPILRRDWDRALFYTHRVRYLLCSSHSFPAHTNTSGVFEIVRVALPIAHLFPQLRSLRWLLYPHPEQFLALAPLLFTPTLRRIFLGTFQTMSQLSLLSALAAHCPLLTHIDIDQPLITTVDSSQVISDFVCGLDHIESLEVAYLDQTAHNHIITLPRLKTLTLTTPNLKASTSRVHLPRKIDPRFSALCELTLINTPAESTLAFIASLSNSPLESLTLRNIAPPPDVSLVMQIFSSLKQRLPSTSLTHISITSKTLPTRAGHLEPPAITIKTLELLFDFTHLTSVELRPPTGIDVTDDDVLLLANAWPHLERLSFRARSRNQPPRATLTSLLYLAEHCPKLLILEMMVDASTVPAIERSVHRARVLQDALVQWTIGRSLIAAPLQVARFLSAIFPELDDINQEAEHSDDEDGNEVDEEAWSMWEDVEMFLPKCRDIREEERFWGRQSYARSRAESLEL</sequence>
<dbReference type="Proteomes" id="UP001215598">
    <property type="component" value="Unassembled WGS sequence"/>
</dbReference>
<gene>
    <name evidence="1" type="ORF">B0H16DRAFT_1893280</name>
</gene>
<comment type="caution">
    <text evidence="1">The sequence shown here is derived from an EMBL/GenBank/DDBJ whole genome shotgun (WGS) entry which is preliminary data.</text>
</comment>
<keyword evidence="2" id="KW-1185">Reference proteome</keyword>
<evidence type="ECO:0000313" key="2">
    <source>
        <dbReference type="Proteomes" id="UP001215598"/>
    </source>
</evidence>
<organism evidence="1 2">
    <name type="scientific">Mycena metata</name>
    <dbReference type="NCBI Taxonomy" id="1033252"/>
    <lineage>
        <taxon>Eukaryota</taxon>
        <taxon>Fungi</taxon>
        <taxon>Dikarya</taxon>
        <taxon>Basidiomycota</taxon>
        <taxon>Agaricomycotina</taxon>
        <taxon>Agaricomycetes</taxon>
        <taxon>Agaricomycetidae</taxon>
        <taxon>Agaricales</taxon>
        <taxon>Marasmiineae</taxon>
        <taxon>Mycenaceae</taxon>
        <taxon>Mycena</taxon>
    </lineage>
</organism>
<accession>A0AAD7HZ32</accession>
<proteinExistence type="predicted"/>